<dbReference type="SUPFAM" id="SSF49503">
    <property type="entry name" value="Cupredoxins"/>
    <property type="match status" value="1"/>
</dbReference>
<dbReference type="AlphaFoldDB" id="A0A9P6RQD1"/>
<dbReference type="Gene3D" id="2.60.40.420">
    <property type="entry name" value="Cupredoxins - blue copper proteins"/>
    <property type="match status" value="1"/>
</dbReference>
<keyword evidence="1" id="KW-0732">Signal</keyword>
<evidence type="ECO:0008006" key="4">
    <source>
        <dbReference type="Google" id="ProtNLM"/>
    </source>
</evidence>
<gene>
    <name evidence="2" type="ORF">BGZ99_001709</name>
</gene>
<feature type="signal peptide" evidence="1">
    <location>
        <begin position="1"/>
        <end position="16"/>
    </location>
</feature>
<dbReference type="OrthoDB" id="2436418at2759"/>
<dbReference type="EMBL" id="JAAAIP010000145">
    <property type="protein sequence ID" value="KAG0324514.1"/>
    <property type="molecule type" value="Genomic_DNA"/>
</dbReference>
<accession>A0A9P6RQD1</accession>
<dbReference type="InterPro" id="IPR008972">
    <property type="entry name" value="Cupredoxin"/>
</dbReference>
<evidence type="ECO:0000256" key="1">
    <source>
        <dbReference type="SAM" id="SignalP"/>
    </source>
</evidence>
<dbReference type="Proteomes" id="UP000738325">
    <property type="component" value="Unassembled WGS sequence"/>
</dbReference>
<protein>
    <recommendedName>
        <fullName evidence="4">Phytocyanin domain-containing protein</fullName>
    </recommendedName>
</protein>
<keyword evidence="3" id="KW-1185">Reference proteome</keyword>
<evidence type="ECO:0000313" key="2">
    <source>
        <dbReference type="EMBL" id="KAG0324514.1"/>
    </source>
</evidence>
<feature type="chain" id="PRO_5040464370" description="Phytocyanin domain-containing protein" evidence="1">
    <location>
        <begin position="17"/>
        <end position="160"/>
    </location>
</feature>
<feature type="non-terminal residue" evidence="2">
    <location>
        <position position="1"/>
    </location>
</feature>
<reference evidence="2" key="1">
    <citation type="journal article" date="2020" name="Fungal Divers.">
        <title>Resolving the Mortierellaceae phylogeny through synthesis of multi-gene phylogenetics and phylogenomics.</title>
        <authorList>
            <person name="Vandepol N."/>
            <person name="Liber J."/>
            <person name="Desiro A."/>
            <person name="Na H."/>
            <person name="Kennedy M."/>
            <person name="Barry K."/>
            <person name="Grigoriev I.V."/>
            <person name="Miller A.N."/>
            <person name="O'Donnell K."/>
            <person name="Stajich J.E."/>
            <person name="Bonito G."/>
        </authorList>
    </citation>
    <scope>NUCLEOTIDE SEQUENCE</scope>
    <source>
        <strain evidence="2">REB-010B</strain>
    </source>
</reference>
<organism evidence="2 3">
    <name type="scientific">Dissophora globulifera</name>
    <dbReference type="NCBI Taxonomy" id="979702"/>
    <lineage>
        <taxon>Eukaryota</taxon>
        <taxon>Fungi</taxon>
        <taxon>Fungi incertae sedis</taxon>
        <taxon>Mucoromycota</taxon>
        <taxon>Mortierellomycotina</taxon>
        <taxon>Mortierellomycetes</taxon>
        <taxon>Mortierellales</taxon>
        <taxon>Mortierellaceae</taxon>
        <taxon>Dissophora</taxon>
    </lineage>
</organism>
<name>A0A9P6RQD1_9FUNG</name>
<sequence>IAALSLVAAMAAPVFAAKIWDVSVTNGTFSPQTLSIAAGDTVRWNMTDGNHAIVQTIPGNQTCTNSPGGFNSGVKTVGQSYIRVFPVGANINYKDGVGKNCANGATGSVAVAARSITPINTPTKTADSIAAPTSSSASGLITPKETMAMGVIFFISVFVL</sequence>
<proteinExistence type="predicted"/>
<comment type="caution">
    <text evidence="2">The sequence shown here is derived from an EMBL/GenBank/DDBJ whole genome shotgun (WGS) entry which is preliminary data.</text>
</comment>
<evidence type="ECO:0000313" key="3">
    <source>
        <dbReference type="Proteomes" id="UP000738325"/>
    </source>
</evidence>